<evidence type="ECO:0000313" key="1">
    <source>
        <dbReference type="EMBL" id="MCF3947800.1"/>
    </source>
</evidence>
<dbReference type="RefSeq" id="WP_235705077.1">
    <property type="nucleotide sequence ID" value="NZ_JAKGBZ010000030.1"/>
</dbReference>
<sequence>MPRKPNAGSEPWIDPDAAPELDDAFFERAALYDGPKLIRRGRPPAAAPKQQVTLRLDREVVAKLKASGPRWQTRANDALKRWLDRQEHRRAG</sequence>
<protein>
    <submittedName>
        <fullName evidence="1">BrnA antitoxin family protein</fullName>
    </submittedName>
</protein>
<name>A0ABS9E185_9PROT</name>
<organism evidence="1 2">
    <name type="scientific">Acidiphilium iwatense</name>
    <dbReference type="NCBI Taxonomy" id="768198"/>
    <lineage>
        <taxon>Bacteria</taxon>
        <taxon>Pseudomonadati</taxon>
        <taxon>Pseudomonadota</taxon>
        <taxon>Alphaproteobacteria</taxon>
        <taxon>Acetobacterales</taxon>
        <taxon>Acidocellaceae</taxon>
        <taxon>Acidiphilium</taxon>
    </lineage>
</organism>
<accession>A0ABS9E185</accession>
<dbReference type="InterPro" id="IPR025528">
    <property type="entry name" value="BrnA_antitoxin"/>
</dbReference>
<dbReference type="Proteomes" id="UP001521209">
    <property type="component" value="Unassembled WGS sequence"/>
</dbReference>
<dbReference type="EMBL" id="JAKGBZ010000030">
    <property type="protein sequence ID" value="MCF3947800.1"/>
    <property type="molecule type" value="Genomic_DNA"/>
</dbReference>
<comment type="caution">
    <text evidence="1">The sequence shown here is derived from an EMBL/GenBank/DDBJ whole genome shotgun (WGS) entry which is preliminary data.</text>
</comment>
<reference evidence="1 2" key="1">
    <citation type="submission" date="2022-01" db="EMBL/GenBank/DDBJ databases">
        <authorList>
            <person name="Won M."/>
            <person name="Kim S.-J."/>
            <person name="Kwon S.-W."/>
        </authorList>
    </citation>
    <scope>NUCLEOTIDE SEQUENCE [LARGE SCALE GENOMIC DNA]</scope>
    <source>
        <strain evidence="1 2">KCTC 23505</strain>
    </source>
</reference>
<dbReference type="Pfam" id="PF14384">
    <property type="entry name" value="BrnA_antitoxin"/>
    <property type="match status" value="1"/>
</dbReference>
<evidence type="ECO:0000313" key="2">
    <source>
        <dbReference type="Proteomes" id="UP001521209"/>
    </source>
</evidence>
<gene>
    <name evidence="1" type="ORF">L2A60_14045</name>
</gene>
<proteinExistence type="predicted"/>
<keyword evidence="2" id="KW-1185">Reference proteome</keyword>